<proteinExistence type="predicted"/>
<keyword evidence="5 6" id="KW-0472">Membrane</keyword>
<evidence type="ECO:0000256" key="5">
    <source>
        <dbReference type="ARBA" id="ARBA00023136"/>
    </source>
</evidence>
<dbReference type="RefSeq" id="WP_378078507.1">
    <property type="nucleotide sequence ID" value="NZ_JBHTMK010000013.1"/>
</dbReference>
<evidence type="ECO:0000256" key="4">
    <source>
        <dbReference type="ARBA" id="ARBA00022989"/>
    </source>
</evidence>
<protein>
    <submittedName>
        <fullName evidence="8">DUF3817 domain-containing protein</fullName>
    </submittedName>
</protein>
<keyword evidence="9" id="KW-1185">Reference proteome</keyword>
<evidence type="ECO:0000313" key="9">
    <source>
        <dbReference type="Proteomes" id="UP001597183"/>
    </source>
</evidence>
<evidence type="ECO:0000256" key="1">
    <source>
        <dbReference type="ARBA" id="ARBA00004651"/>
    </source>
</evidence>
<feature type="transmembrane region" description="Helical" evidence="6">
    <location>
        <begin position="21"/>
        <end position="40"/>
    </location>
</feature>
<name>A0ABW4A4T4_9ACTN</name>
<gene>
    <name evidence="8" type="ORF">ACFQ5G_10410</name>
</gene>
<evidence type="ECO:0000256" key="2">
    <source>
        <dbReference type="ARBA" id="ARBA00022475"/>
    </source>
</evidence>
<keyword evidence="4 6" id="KW-1133">Transmembrane helix</keyword>
<feature type="transmembrane region" description="Helical" evidence="6">
    <location>
        <begin position="46"/>
        <end position="67"/>
    </location>
</feature>
<accession>A0ABW4A4T4</accession>
<evidence type="ECO:0000256" key="3">
    <source>
        <dbReference type="ARBA" id="ARBA00022692"/>
    </source>
</evidence>
<dbReference type="InterPro" id="IPR023845">
    <property type="entry name" value="DUF3817_TM"/>
</dbReference>
<comment type="subcellular location">
    <subcellularLocation>
        <location evidence="1">Cell membrane</location>
        <topology evidence="1">Multi-pass membrane protein</topology>
    </subcellularLocation>
</comment>
<dbReference type="Proteomes" id="UP001597183">
    <property type="component" value="Unassembled WGS sequence"/>
</dbReference>
<reference evidence="9" key="1">
    <citation type="journal article" date="2019" name="Int. J. Syst. Evol. Microbiol.">
        <title>The Global Catalogue of Microorganisms (GCM) 10K type strain sequencing project: providing services to taxonomists for standard genome sequencing and annotation.</title>
        <authorList>
            <consortium name="The Broad Institute Genomics Platform"/>
            <consortium name="The Broad Institute Genome Sequencing Center for Infectious Disease"/>
            <person name="Wu L."/>
            <person name="Ma J."/>
        </authorList>
    </citation>
    <scope>NUCLEOTIDE SEQUENCE [LARGE SCALE GENOMIC DNA]</scope>
    <source>
        <strain evidence="9">CCM 7526</strain>
    </source>
</reference>
<sequence length="95" mass="10332">MGDRHRLDDRATRLDDGSLTVRPAAWVELISLSILLINMYTAHIDAITSMCGPVHGCAYLIVLILALNRTTLPVRTRLLGLIPGVGGVLVLRQTS</sequence>
<organism evidence="8 9">
    <name type="scientific">Actinoplanes sichuanensis</name>
    <dbReference type="NCBI Taxonomy" id="512349"/>
    <lineage>
        <taxon>Bacteria</taxon>
        <taxon>Bacillati</taxon>
        <taxon>Actinomycetota</taxon>
        <taxon>Actinomycetes</taxon>
        <taxon>Micromonosporales</taxon>
        <taxon>Micromonosporaceae</taxon>
        <taxon>Actinoplanes</taxon>
    </lineage>
</organism>
<keyword evidence="3 6" id="KW-0812">Transmembrane</keyword>
<comment type="caution">
    <text evidence="8">The sequence shown here is derived from an EMBL/GenBank/DDBJ whole genome shotgun (WGS) entry which is preliminary data.</text>
</comment>
<evidence type="ECO:0000256" key="6">
    <source>
        <dbReference type="SAM" id="Phobius"/>
    </source>
</evidence>
<evidence type="ECO:0000313" key="8">
    <source>
        <dbReference type="EMBL" id="MFD1365754.1"/>
    </source>
</evidence>
<evidence type="ECO:0000259" key="7">
    <source>
        <dbReference type="Pfam" id="PF12823"/>
    </source>
</evidence>
<dbReference type="Pfam" id="PF12823">
    <property type="entry name" value="DUF3817"/>
    <property type="match status" value="1"/>
</dbReference>
<dbReference type="EMBL" id="JBHTMK010000013">
    <property type="protein sequence ID" value="MFD1365754.1"/>
    <property type="molecule type" value="Genomic_DNA"/>
</dbReference>
<keyword evidence="2" id="KW-1003">Cell membrane</keyword>
<feature type="domain" description="DUF3817" evidence="7">
    <location>
        <begin position="21"/>
        <end position="81"/>
    </location>
</feature>